<dbReference type="Proteomes" id="UP000182101">
    <property type="component" value="Plasmid pAMCP48-600"/>
</dbReference>
<protein>
    <submittedName>
        <fullName evidence="1">Uncharacterized protein</fullName>
    </submittedName>
</protein>
<geneLocation type="plasmid" evidence="2">
    <name>pamcp48-600</name>
</geneLocation>
<organism evidence="1 2">
    <name type="scientific">Alteromonas mediterranea</name>
    <dbReference type="NCBI Taxonomy" id="314275"/>
    <lineage>
        <taxon>Bacteria</taxon>
        <taxon>Pseudomonadati</taxon>
        <taxon>Pseudomonadota</taxon>
        <taxon>Gammaproteobacteria</taxon>
        <taxon>Alteromonadales</taxon>
        <taxon>Alteromonadaceae</taxon>
        <taxon>Alteromonas/Salinimonas group</taxon>
        <taxon>Alteromonas</taxon>
    </lineage>
</organism>
<evidence type="ECO:0000313" key="2">
    <source>
        <dbReference type="Proteomes" id="UP000182101"/>
    </source>
</evidence>
<dbReference type="AlphaFoldDB" id="A0AAC9JDQ8"/>
<dbReference type="EMBL" id="CP018025">
    <property type="protein sequence ID" value="APD92084.1"/>
    <property type="molecule type" value="Genomic_DNA"/>
</dbReference>
<accession>A0AAC9JDQ8</accession>
<name>A0AAC9JDQ8_9ALTE</name>
<reference evidence="1 2" key="1">
    <citation type="submission" date="2016-11" db="EMBL/GenBank/DDBJ databases">
        <title>Networking in microbes: conjugative elements and plasmids in the genus Alteromonas.</title>
        <authorList>
            <person name="Lopez-Perez M."/>
            <person name="Ramon-Marco N."/>
            <person name="Rodriguez-Valera F."/>
        </authorList>
    </citation>
    <scope>NUCLEOTIDE SEQUENCE [LARGE SCALE GENOMIC DNA]</scope>
    <source>
        <strain evidence="1 2">CP48</strain>
        <plasmid evidence="2">pamcp48-600</plasmid>
    </source>
</reference>
<gene>
    <name evidence="1" type="ORF">BM524_19380</name>
</gene>
<dbReference type="RefSeq" id="WP_071960694.1">
    <property type="nucleotide sequence ID" value="NZ_CP018025.1"/>
</dbReference>
<keyword evidence="1" id="KW-0614">Plasmid</keyword>
<proteinExistence type="predicted"/>
<evidence type="ECO:0000313" key="1">
    <source>
        <dbReference type="EMBL" id="APD92084.1"/>
    </source>
</evidence>
<sequence length="121" mass="13534">MTAPTTSHRVPKSFTCLFTSPLKHCWDIYEDEQGRLHSISTTGPEGDSRYGGHEHMLKVMSHPSFKLIPTEAGARKYAGAVVPLPSDYFERVGHYAKMRGFHHHFSVKQISQPSLPSQIAA</sequence>